<dbReference type="GO" id="GO:0043539">
    <property type="term" value="F:protein serine/threonine kinase activator activity"/>
    <property type="evidence" value="ECO:0007669"/>
    <property type="project" value="InterPro"/>
</dbReference>
<name>A0A5N5H6T8_9ROSA</name>
<organism evidence="3 4">
    <name type="scientific">Pyrus ussuriensis x Pyrus communis</name>
    <dbReference type="NCBI Taxonomy" id="2448454"/>
    <lineage>
        <taxon>Eukaryota</taxon>
        <taxon>Viridiplantae</taxon>
        <taxon>Streptophyta</taxon>
        <taxon>Embryophyta</taxon>
        <taxon>Tracheophyta</taxon>
        <taxon>Spermatophyta</taxon>
        <taxon>Magnoliopsida</taxon>
        <taxon>eudicotyledons</taxon>
        <taxon>Gunneridae</taxon>
        <taxon>Pentapetalae</taxon>
        <taxon>rosids</taxon>
        <taxon>fabids</taxon>
        <taxon>Rosales</taxon>
        <taxon>Rosaceae</taxon>
        <taxon>Amygdaloideae</taxon>
        <taxon>Maleae</taxon>
        <taxon>Pyrus</taxon>
    </lineage>
</organism>
<dbReference type="InterPro" id="IPR011009">
    <property type="entry name" value="Kinase-like_dom_sf"/>
</dbReference>
<proteinExistence type="inferred from homology"/>
<dbReference type="PANTHER" id="PTHR48014:SF7">
    <property type="entry name" value="SERINE_THREONINE-PROTEIN KINASE BLUS1"/>
    <property type="match status" value="1"/>
</dbReference>
<dbReference type="SMART" id="SM00220">
    <property type="entry name" value="S_TKc"/>
    <property type="match status" value="1"/>
</dbReference>
<dbReference type="InterPro" id="IPR047173">
    <property type="entry name" value="STRAD_A/B-like"/>
</dbReference>
<comment type="similarity">
    <text evidence="1">Belongs to the protein kinase superfamily. STE Ser/Thr protein kinase family. STE20 subfamily.</text>
</comment>
<dbReference type="OrthoDB" id="248923at2759"/>
<dbReference type="GO" id="GO:1902456">
    <property type="term" value="P:regulation of stomatal opening"/>
    <property type="evidence" value="ECO:0007669"/>
    <property type="project" value="TreeGrafter"/>
</dbReference>
<evidence type="ECO:0000256" key="1">
    <source>
        <dbReference type="ARBA" id="ARBA00008874"/>
    </source>
</evidence>
<sequence length="509" mass="56208">MATSSSHQDNPQKVQFPLDSAAYKDLQEIGSGDNVVVYKAVCVPMNSAIIAIKSVDLNQATADFEVKLRDTKTLSLSHPNILSDHCSFTTADRRLWVVMPFMAFGSLISSSAFPEGLPEPCLALVLEETLNAMSYLHGQEHVHGDIKPGNILVDSDGSVKLADFGVSASFYGADHSTGANDTSATPYWVAPNGGGCKADIWAFGITALELALGGPPVSDLPPFLESQILKVKNRFPFSDYKNIIKDFKNKKYSADFKDLVGSCLDRDPEKRPAAETLLKHSFFHNYSGKDFLVGTVLPHLESVEERFKKRNSGLGELLGKEKCGELRAENMGFSGWNFNEDDFVFNPVFATGGGKSLLSMFATRLTTQLQILVIIIRLLTEVVEVSTQDQVEIQRLKGELVNKKEDILQFQDNLERFVLDLAIPAASSSTSSFPAESSNRGNARLVELREIARKLDEQMENVKSIIGQLGQTGEVQILKTELESEYDICVNFQVELEVIMQRLYTDESD</sequence>
<dbReference type="Proteomes" id="UP000327157">
    <property type="component" value="Chromosome 4"/>
</dbReference>
<dbReference type="InterPro" id="IPR000719">
    <property type="entry name" value="Prot_kinase_dom"/>
</dbReference>
<dbReference type="AlphaFoldDB" id="A0A5N5H6T8"/>
<evidence type="ECO:0000313" key="3">
    <source>
        <dbReference type="EMBL" id="KAB2622697.1"/>
    </source>
</evidence>
<gene>
    <name evidence="3" type="ORF">D8674_024879</name>
</gene>
<reference evidence="4" key="2">
    <citation type="submission" date="2019-10" db="EMBL/GenBank/DDBJ databases">
        <title>A de novo genome assembly of a pear dwarfing rootstock.</title>
        <authorList>
            <person name="Wang F."/>
            <person name="Wang J."/>
            <person name="Li S."/>
            <person name="Zhang Y."/>
            <person name="Fang M."/>
            <person name="Ma L."/>
            <person name="Zhao Y."/>
            <person name="Jiang S."/>
        </authorList>
    </citation>
    <scope>NUCLEOTIDE SEQUENCE [LARGE SCALE GENOMIC DNA]</scope>
</reference>
<reference evidence="3 4" key="3">
    <citation type="submission" date="2019-11" db="EMBL/GenBank/DDBJ databases">
        <title>A de novo genome assembly of a pear dwarfing rootstock.</title>
        <authorList>
            <person name="Wang F."/>
            <person name="Wang J."/>
            <person name="Li S."/>
            <person name="Zhang Y."/>
            <person name="Fang M."/>
            <person name="Ma L."/>
            <person name="Zhao Y."/>
            <person name="Jiang S."/>
        </authorList>
    </citation>
    <scope>NUCLEOTIDE SEQUENCE [LARGE SCALE GENOMIC DNA]</scope>
    <source>
        <strain evidence="3">S2</strain>
        <tissue evidence="3">Leaf</tissue>
    </source>
</reference>
<dbReference type="Gene3D" id="3.30.200.20">
    <property type="entry name" value="Phosphorylase Kinase, domain 1"/>
    <property type="match status" value="1"/>
</dbReference>
<dbReference type="GO" id="GO:0005524">
    <property type="term" value="F:ATP binding"/>
    <property type="evidence" value="ECO:0007669"/>
    <property type="project" value="InterPro"/>
</dbReference>
<comment type="caution">
    <text evidence="3">The sequence shown here is derived from an EMBL/GenBank/DDBJ whole genome shotgun (WGS) entry which is preliminary data.</text>
</comment>
<dbReference type="PANTHER" id="PTHR48014">
    <property type="entry name" value="SERINE/THREONINE-PROTEIN KINASE FRAY2"/>
    <property type="match status" value="1"/>
</dbReference>
<protein>
    <submittedName>
        <fullName evidence="3">Serine/threonine-protein kinase BLUS1-like</fullName>
    </submittedName>
</protein>
<accession>A0A5N5H6T8</accession>
<dbReference type="Gene3D" id="1.10.510.10">
    <property type="entry name" value="Transferase(Phosphotransferase) domain 1"/>
    <property type="match status" value="1"/>
</dbReference>
<feature type="domain" description="Protein kinase" evidence="2">
    <location>
        <begin position="23"/>
        <end position="283"/>
    </location>
</feature>
<keyword evidence="4" id="KW-1185">Reference proteome</keyword>
<evidence type="ECO:0000259" key="2">
    <source>
        <dbReference type="PROSITE" id="PS50011"/>
    </source>
</evidence>
<keyword evidence="3" id="KW-0808">Transferase</keyword>
<keyword evidence="3" id="KW-0418">Kinase</keyword>
<dbReference type="GO" id="GO:0004672">
    <property type="term" value="F:protein kinase activity"/>
    <property type="evidence" value="ECO:0007669"/>
    <property type="project" value="InterPro"/>
</dbReference>
<dbReference type="SUPFAM" id="SSF56112">
    <property type="entry name" value="Protein kinase-like (PK-like)"/>
    <property type="match status" value="1"/>
</dbReference>
<reference evidence="3 4" key="1">
    <citation type="submission" date="2019-09" db="EMBL/GenBank/DDBJ databases">
        <authorList>
            <person name="Ou C."/>
        </authorList>
    </citation>
    <scope>NUCLEOTIDE SEQUENCE [LARGE SCALE GENOMIC DNA]</scope>
    <source>
        <strain evidence="3">S2</strain>
        <tissue evidence="3">Leaf</tissue>
    </source>
</reference>
<dbReference type="EMBL" id="SMOL01000231">
    <property type="protein sequence ID" value="KAB2622697.1"/>
    <property type="molecule type" value="Genomic_DNA"/>
</dbReference>
<evidence type="ECO:0000313" key="4">
    <source>
        <dbReference type="Proteomes" id="UP000327157"/>
    </source>
</evidence>
<dbReference type="PROSITE" id="PS50011">
    <property type="entry name" value="PROTEIN_KINASE_DOM"/>
    <property type="match status" value="1"/>
</dbReference>
<dbReference type="Pfam" id="PF00069">
    <property type="entry name" value="Pkinase"/>
    <property type="match status" value="1"/>
</dbReference>